<evidence type="ECO:0000256" key="7">
    <source>
        <dbReference type="ARBA" id="ARBA00023136"/>
    </source>
</evidence>
<dbReference type="PANTHER" id="PTHR35011">
    <property type="entry name" value="2,3-DIKETO-L-GULONATE TRAP TRANSPORTER SMALL PERMEASE PROTEIN YIAM"/>
    <property type="match status" value="1"/>
</dbReference>
<keyword evidence="12" id="KW-1185">Reference proteome</keyword>
<dbReference type="PANTHER" id="PTHR35011:SF4">
    <property type="entry name" value="SLL1102 PROTEIN"/>
    <property type="match status" value="1"/>
</dbReference>
<evidence type="ECO:0000256" key="8">
    <source>
        <dbReference type="ARBA" id="ARBA00038436"/>
    </source>
</evidence>
<name>A0A081G3C7_9GAMM</name>
<feature type="transmembrane region" description="Helical" evidence="9">
    <location>
        <begin position="41"/>
        <end position="63"/>
    </location>
</feature>
<evidence type="ECO:0000256" key="1">
    <source>
        <dbReference type="ARBA" id="ARBA00004429"/>
    </source>
</evidence>
<gene>
    <name evidence="11" type="ORF">ADIMK_0239</name>
</gene>
<dbReference type="PATRIC" id="fig|1232683.4.peg.234"/>
<feature type="transmembrane region" description="Helical" evidence="9">
    <location>
        <begin position="12"/>
        <end position="35"/>
    </location>
</feature>
<comment type="subcellular location">
    <subcellularLocation>
        <location evidence="1 9">Cell inner membrane</location>
        <topology evidence="1 9">Multi-pass membrane protein</topology>
    </subcellularLocation>
</comment>
<comment type="subunit">
    <text evidence="9">The complex comprises the extracytoplasmic solute receptor protein and the two transmembrane proteins.</text>
</comment>
<keyword evidence="6 9" id="KW-1133">Transmembrane helix</keyword>
<sequence>MRFISYLSIKIGQLVSWFFLISVLITGYEVAMRYVFNAPTIWVYDLSIALSASAIILSGSFVLQQRDHIAITAFHHMLSERWQDRLDLFNSLFCSVVCACVAWAGWSFGWTAFSSWETTGSGWDVPIPALLKPLITLSAVMMTLQATCNFVSDLIGNANPEAE</sequence>
<dbReference type="GO" id="GO:0005886">
    <property type="term" value="C:plasma membrane"/>
    <property type="evidence" value="ECO:0007669"/>
    <property type="project" value="UniProtKB-SubCell"/>
</dbReference>
<keyword evidence="2 9" id="KW-0813">Transport</keyword>
<dbReference type="Pfam" id="PF04290">
    <property type="entry name" value="DctQ"/>
    <property type="match status" value="1"/>
</dbReference>
<organism evidence="11 12">
    <name type="scientific">Marinobacterium lacunae</name>
    <dbReference type="NCBI Taxonomy" id="1232683"/>
    <lineage>
        <taxon>Bacteria</taxon>
        <taxon>Pseudomonadati</taxon>
        <taxon>Pseudomonadota</taxon>
        <taxon>Gammaproteobacteria</taxon>
        <taxon>Oceanospirillales</taxon>
        <taxon>Oceanospirillaceae</taxon>
        <taxon>Marinobacterium</taxon>
    </lineage>
</organism>
<dbReference type="AlphaFoldDB" id="A0A081G3C7"/>
<feature type="transmembrane region" description="Helical" evidence="9">
    <location>
        <begin position="88"/>
        <end position="113"/>
    </location>
</feature>
<evidence type="ECO:0000256" key="4">
    <source>
        <dbReference type="ARBA" id="ARBA00022519"/>
    </source>
</evidence>
<keyword evidence="3" id="KW-1003">Cell membrane</keyword>
<evidence type="ECO:0000256" key="3">
    <source>
        <dbReference type="ARBA" id="ARBA00022475"/>
    </source>
</evidence>
<comment type="function">
    <text evidence="9">Part of the tripartite ATP-independent periplasmic (TRAP) transport system.</text>
</comment>
<dbReference type="InterPro" id="IPR007387">
    <property type="entry name" value="TRAP_DctQ"/>
</dbReference>
<protein>
    <recommendedName>
        <fullName evidence="9">TRAP transporter small permease protein</fullName>
    </recommendedName>
</protein>
<dbReference type="STRING" id="1232683.ADIMK_0239"/>
<evidence type="ECO:0000313" key="11">
    <source>
        <dbReference type="EMBL" id="KEA65282.1"/>
    </source>
</evidence>
<dbReference type="Proteomes" id="UP000028252">
    <property type="component" value="Unassembled WGS sequence"/>
</dbReference>
<comment type="caution">
    <text evidence="11">The sequence shown here is derived from an EMBL/GenBank/DDBJ whole genome shotgun (WGS) entry which is preliminary data.</text>
</comment>
<comment type="caution">
    <text evidence="9">Lacks conserved residue(s) required for the propagation of feature annotation.</text>
</comment>
<comment type="similarity">
    <text evidence="8 9">Belongs to the TRAP transporter small permease family.</text>
</comment>
<dbReference type="RefSeq" id="WP_051692288.1">
    <property type="nucleotide sequence ID" value="NZ_JMQN01000011.1"/>
</dbReference>
<evidence type="ECO:0000259" key="10">
    <source>
        <dbReference type="Pfam" id="PF04290"/>
    </source>
</evidence>
<reference evidence="11 12" key="1">
    <citation type="submission" date="2014-04" db="EMBL/GenBank/DDBJ databases">
        <title>Marinobacterium kochiensis sp. nov., isolated from sediment sample collected from Kochi backwaters in Kerala, India.</title>
        <authorList>
            <person name="Singh A."/>
            <person name="Pinnaka A.K."/>
        </authorList>
    </citation>
    <scope>NUCLEOTIDE SEQUENCE [LARGE SCALE GENOMIC DNA]</scope>
    <source>
        <strain evidence="11 12">AK27</strain>
    </source>
</reference>
<evidence type="ECO:0000256" key="5">
    <source>
        <dbReference type="ARBA" id="ARBA00022692"/>
    </source>
</evidence>
<evidence type="ECO:0000256" key="2">
    <source>
        <dbReference type="ARBA" id="ARBA00022448"/>
    </source>
</evidence>
<feature type="domain" description="Tripartite ATP-independent periplasmic transporters DctQ component" evidence="10">
    <location>
        <begin position="23"/>
        <end position="154"/>
    </location>
</feature>
<dbReference type="OrthoDB" id="8559033at2"/>
<dbReference type="eggNOG" id="COG4665">
    <property type="taxonomic scope" value="Bacteria"/>
</dbReference>
<accession>A0A081G3C7</accession>
<evidence type="ECO:0000313" key="12">
    <source>
        <dbReference type="Proteomes" id="UP000028252"/>
    </source>
</evidence>
<evidence type="ECO:0000256" key="6">
    <source>
        <dbReference type="ARBA" id="ARBA00022989"/>
    </source>
</evidence>
<dbReference type="EMBL" id="JMQN01000011">
    <property type="protein sequence ID" value="KEA65282.1"/>
    <property type="molecule type" value="Genomic_DNA"/>
</dbReference>
<proteinExistence type="inferred from homology"/>
<keyword evidence="7 9" id="KW-0472">Membrane</keyword>
<keyword evidence="4 9" id="KW-0997">Cell inner membrane</keyword>
<keyword evidence="5 9" id="KW-0812">Transmembrane</keyword>
<dbReference type="GO" id="GO:0022857">
    <property type="term" value="F:transmembrane transporter activity"/>
    <property type="evidence" value="ECO:0007669"/>
    <property type="project" value="UniProtKB-UniRule"/>
</dbReference>
<evidence type="ECO:0000256" key="9">
    <source>
        <dbReference type="RuleBase" id="RU369079"/>
    </source>
</evidence>
<dbReference type="InterPro" id="IPR055348">
    <property type="entry name" value="DctQ"/>
</dbReference>